<organism evidence="1 2">
    <name type="scientific">Trema orientale</name>
    <name type="common">Charcoal tree</name>
    <name type="synonym">Celtis orientalis</name>
    <dbReference type="NCBI Taxonomy" id="63057"/>
    <lineage>
        <taxon>Eukaryota</taxon>
        <taxon>Viridiplantae</taxon>
        <taxon>Streptophyta</taxon>
        <taxon>Embryophyta</taxon>
        <taxon>Tracheophyta</taxon>
        <taxon>Spermatophyta</taxon>
        <taxon>Magnoliopsida</taxon>
        <taxon>eudicotyledons</taxon>
        <taxon>Gunneridae</taxon>
        <taxon>Pentapetalae</taxon>
        <taxon>rosids</taxon>
        <taxon>fabids</taxon>
        <taxon>Rosales</taxon>
        <taxon>Cannabaceae</taxon>
        <taxon>Trema</taxon>
    </lineage>
</organism>
<evidence type="ECO:0000313" key="1">
    <source>
        <dbReference type="EMBL" id="POO00613.1"/>
    </source>
</evidence>
<protein>
    <submittedName>
        <fullName evidence="1">Uncharacterized protein</fullName>
    </submittedName>
</protein>
<reference evidence="2" key="1">
    <citation type="submission" date="2016-06" db="EMBL/GenBank/DDBJ databases">
        <title>Parallel loss of symbiosis genes in relatives of nitrogen-fixing non-legume Parasponia.</title>
        <authorList>
            <person name="Van Velzen R."/>
            <person name="Holmer R."/>
            <person name="Bu F."/>
            <person name="Rutten L."/>
            <person name="Van Zeijl A."/>
            <person name="Liu W."/>
            <person name="Santuari L."/>
            <person name="Cao Q."/>
            <person name="Sharma T."/>
            <person name="Shen D."/>
            <person name="Roswanjaya Y."/>
            <person name="Wardhani T."/>
            <person name="Kalhor M.S."/>
            <person name="Jansen J."/>
            <person name="Van den Hoogen J."/>
            <person name="Gungor B."/>
            <person name="Hartog M."/>
            <person name="Hontelez J."/>
            <person name="Verver J."/>
            <person name="Yang W.-C."/>
            <person name="Schijlen E."/>
            <person name="Repin R."/>
            <person name="Schilthuizen M."/>
            <person name="Schranz E."/>
            <person name="Heidstra R."/>
            <person name="Miyata K."/>
            <person name="Fedorova E."/>
            <person name="Kohlen W."/>
            <person name="Bisseling T."/>
            <person name="Smit S."/>
            <person name="Geurts R."/>
        </authorList>
    </citation>
    <scope>NUCLEOTIDE SEQUENCE [LARGE SCALE GENOMIC DNA]</scope>
    <source>
        <strain evidence="2">cv. RG33-2</strain>
    </source>
</reference>
<evidence type="ECO:0000313" key="2">
    <source>
        <dbReference type="Proteomes" id="UP000237000"/>
    </source>
</evidence>
<keyword evidence="2" id="KW-1185">Reference proteome</keyword>
<feature type="non-terminal residue" evidence="1">
    <location>
        <position position="207"/>
    </location>
</feature>
<proteinExistence type="predicted"/>
<dbReference type="OrthoDB" id="1934635at2759"/>
<accession>A0A2P5FS40</accession>
<dbReference type="AlphaFoldDB" id="A0A2P5FS40"/>
<dbReference type="EMBL" id="JXTC01000012">
    <property type="protein sequence ID" value="POO00613.1"/>
    <property type="molecule type" value="Genomic_DNA"/>
</dbReference>
<gene>
    <name evidence="1" type="ORF">TorRG33x02_036870</name>
</gene>
<name>A0A2P5FS40_TREOI</name>
<comment type="caution">
    <text evidence="1">The sequence shown here is derived from an EMBL/GenBank/DDBJ whole genome shotgun (WGS) entry which is preliminary data.</text>
</comment>
<dbReference type="Proteomes" id="UP000237000">
    <property type="component" value="Unassembled WGS sequence"/>
</dbReference>
<dbReference type="InParanoid" id="A0A2P5FS40"/>
<sequence length="207" mass="24148">MEVVTMVMTQITTCKPFEHPLLHWSSVLMHFPLMCNKSLLQWIAKIKVTIDPDSLVPEALLDDHLTVLVLGREPSETSVPTAPMIYLLMWLMTTSDNELLLIRRRQITLKCCDYTEEFYCLHACINFHESERKQVARYFGGLRDVLRDQLTLYSIYKLSQAVNLAYKVEGHRSNKYPQQKLLNIRDEHSSPDVEFVVPDDEDFEVEE</sequence>